<dbReference type="AlphaFoldDB" id="A0AAD6XQL6"/>
<sequence>AHRRVCLASFLPHPSSSRSTSTLFCSPGPRKMQFRVLALLVLAATASARVVQRHAGEPASPQPSAGSPWYGCPEYSRSNHGQVYEQCDRPPHSGTLFGCTYRTGKGTGTHSCTYNSRTGAHVGGNSQCPSSATPTYSYKKRDTDL</sequence>
<evidence type="ECO:0000313" key="4">
    <source>
        <dbReference type="Proteomes" id="UP001222325"/>
    </source>
</evidence>
<keyword evidence="4" id="KW-1185">Reference proteome</keyword>
<comment type="caution">
    <text evidence="3">The sequence shown here is derived from an EMBL/GenBank/DDBJ whole genome shotgun (WGS) entry which is preliminary data.</text>
</comment>
<evidence type="ECO:0008006" key="5">
    <source>
        <dbReference type="Google" id="ProtNLM"/>
    </source>
</evidence>
<feature type="compositionally biased region" description="Polar residues" evidence="1">
    <location>
        <begin position="123"/>
        <end position="136"/>
    </location>
</feature>
<evidence type="ECO:0000256" key="1">
    <source>
        <dbReference type="SAM" id="MobiDB-lite"/>
    </source>
</evidence>
<gene>
    <name evidence="3" type="ORF">B0H15DRAFT_996494</name>
</gene>
<evidence type="ECO:0000313" key="3">
    <source>
        <dbReference type="EMBL" id="KAJ7080943.1"/>
    </source>
</evidence>
<protein>
    <recommendedName>
        <fullName evidence="5">Secreted protein</fullName>
    </recommendedName>
</protein>
<name>A0AAD6XQL6_9AGAR</name>
<organism evidence="3 4">
    <name type="scientific">Mycena belliarum</name>
    <dbReference type="NCBI Taxonomy" id="1033014"/>
    <lineage>
        <taxon>Eukaryota</taxon>
        <taxon>Fungi</taxon>
        <taxon>Dikarya</taxon>
        <taxon>Basidiomycota</taxon>
        <taxon>Agaricomycotina</taxon>
        <taxon>Agaricomycetes</taxon>
        <taxon>Agaricomycetidae</taxon>
        <taxon>Agaricales</taxon>
        <taxon>Marasmiineae</taxon>
        <taxon>Mycenaceae</taxon>
        <taxon>Mycena</taxon>
    </lineage>
</organism>
<keyword evidence="2" id="KW-0732">Signal</keyword>
<feature type="non-terminal residue" evidence="3">
    <location>
        <position position="145"/>
    </location>
</feature>
<feature type="chain" id="PRO_5042195969" description="Secreted protein" evidence="2">
    <location>
        <begin position="49"/>
        <end position="145"/>
    </location>
</feature>
<evidence type="ECO:0000256" key="2">
    <source>
        <dbReference type="SAM" id="SignalP"/>
    </source>
</evidence>
<accession>A0AAD6XQL6</accession>
<feature type="region of interest" description="Disordered" evidence="1">
    <location>
        <begin position="123"/>
        <end position="145"/>
    </location>
</feature>
<dbReference type="Proteomes" id="UP001222325">
    <property type="component" value="Unassembled WGS sequence"/>
</dbReference>
<dbReference type="EMBL" id="JARJCN010000052">
    <property type="protein sequence ID" value="KAJ7080943.1"/>
    <property type="molecule type" value="Genomic_DNA"/>
</dbReference>
<proteinExistence type="predicted"/>
<reference evidence="3" key="1">
    <citation type="submission" date="2023-03" db="EMBL/GenBank/DDBJ databases">
        <title>Massive genome expansion in bonnet fungi (Mycena s.s.) driven by repeated elements and novel gene families across ecological guilds.</title>
        <authorList>
            <consortium name="Lawrence Berkeley National Laboratory"/>
            <person name="Harder C.B."/>
            <person name="Miyauchi S."/>
            <person name="Viragh M."/>
            <person name="Kuo A."/>
            <person name="Thoen E."/>
            <person name="Andreopoulos B."/>
            <person name="Lu D."/>
            <person name="Skrede I."/>
            <person name="Drula E."/>
            <person name="Henrissat B."/>
            <person name="Morin E."/>
            <person name="Kohler A."/>
            <person name="Barry K."/>
            <person name="LaButti K."/>
            <person name="Morin E."/>
            <person name="Salamov A."/>
            <person name="Lipzen A."/>
            <person name="Mereny Z."/>
            <person name="Hegedus B."/>
            <person name="Baldrian P."/>
            <person name="Stursova M."/>
            <person name="Weitz H."/>
            <person name="Taylor A."/>
            <person name="Grigoriev I.V."/>
            <person name="Nagy L.G."/>
            <person name="Martin F."/>
            <person name="Kauserud H."/>
        </authorList>
    </citation>
    <scope>NUCLEOTIDE SEQUENCE</scope>
    <source>
        <strain evidence="3">CBHHK173m</strain>
    </source>
</reference>
<feature type="signal peptide" evidence="2">
    <location>
        <begin position="1"/>
        <end position="48"/>
    </location>
</feature>